<evidence type="ECO:0000259" key="10">
    <source>
        <dbReference type="PROSITE" id="PS51987"/>
    </source>
</evidence>
<evidence type="ECO:0000256" key="2">
    <source>
        <dbReference type="ARBA" id="ARBA00009897"/>
    </source>
</evidence>
<feature type="domain" description="GS beta-grasp" evidence="9">
    <location>
        <begin position="5"/>
        <end position="91"/>
    </location>
</feature>
<dbReference type="EMBL" id="MN739254">
    <property type="protein sequence ID" value="QHS95639.1"/>
    <property type="molecule type" value="Genomic_DNA"/>
</dbReference>
<evidence type="ECO:0000256" key="3">
    <source>
        <dbReference type="ARBA" id="ARBA00012937"/>
    </source>
</evidence>
<dbReference type="SUPFAM" id="SSF54368">
    <property type="entry name" value="Glutamine synthetase, N-terminal domain"/>
    <property type="match status" value="1"/>
</dbReference>
<evidence type="ECO:0000256" key="5">
    <source>
        <dbReference type="ARBA" id="ARBA00022598"/>
    </source>
</evidence>
<dbReference type="InterPro" id="IPR050292">
    <property type="entry name" value="Glutamine_Synthetase"/>
</dbReference>
<dbReference type="FunFam" id="3.30.590.10:FF:000011">
    <property type="entry name" value="Glutamine synthetase"/>
    <property type="match status" value="1"/>
</dbReference>
<dbReference type="GO" id="GO:0006542">
    <property type="term" value="P:glutamine biosynthetic process"/>
    <property type="evidence" value="ECO:0007669"/>
    <property type="project" value="InterPro"/>
</dbReference>
<organism evidence="11">
    <name type="scientific">viral metagenome</name>
    <dbReference type="NCBI Taxonomy" id="1070528"/>
    <lineage>
        <taxon>unclassified sequences</taxon>
        <taxon>metagenomes</taxon>
        <taxon>organismal metagenomes</taxon>
    </lineage>
</organism>
<dbReference type="Gene3D" id="3.30.590.10">
    <property type="entry name" value="Glutamine synthetase/guanido kinase, catalytic domain"/>
    <property type="match status" value="1"/>
</dbReference>
<evidence type="ECO:0000256" key="4">
    <source>
        <dbReference type="ARBA" id="ARBA00022490"/>
    </source>
</evidence>
<comment type="catalytic activity">
    <reaction evidence="8">
        <text>L-glutamate + NH4(+) + ATP = L-glutamine + ADP + phosphate + H(+)</text>
        <dbReference type="Rhea" id="RHEA:16169"/>
        <dbReference type="ChEBI" id="CHEBI:15378"/>
        <dbReference type="ChEBI" id="CHEBI:28938"/>
        <dbReference type="ChEBI" id="CHEBI:29985"/>
        <dbReference type="ChEBI" id="CHEBI:30616"/>
        <dbReference type="ChEBI" id="CHEBI:43474"/>
        <dbReference type="ChEBI" id="CHEBI:58359"/>
        <dbReference type="ChEBI" id="CHEBI:456216"/>
        <dbReference type="EC" id="6.3.1.2"/>
    </reaction>
</comment>
<evidence type="ECO:0000313" key="11">
    <source>
        <dbReference type="EMBL" id="QHS95639.1"/>
    </source>
</evidence>
<evidence type="ECO:0000256" key="1">
    <source>
        <dbReference type="ARBA" id="ARBA00004496"/>
    </source>
</evidence>
<dbReference type="EC" id="6.3.1.2" evidence="3"/>
<dbReference type="GO" id="GO:0004356">
    <property type="term" value="F:glutamine synthetase activity"/>
    <property type="evidence" value="ECO:0007669"/>
    <property type="project" value="UniProtKB-EC"/>
</dbReference>
<evidence type="ECO:0000256" key="7">
    <source>
        <dbReference type="ARBA" id="ARBA00022840"/>
    </source>
</evidence>
<dbReference type="InterPro" id="IPR008147">
    <property type="entry name" value="Gln_synt_N"/>
</dbReference>
<dbReference type="SUPFAM" id="SSF55931">
    <property type="entry name" value="Glutamine synthetase/guanido kinase"/>
    <property type="match status" value="1"/>
</dbReference>
<dbReference type="PROSITE" id="PS51986">
    <property type="entry name" value="GS_BETA_GRASP"/>
    <property type="match status" value="1"/>
</dbReference>
<dbReference type="PROSITE" id="PS51987">
    <property type="entry name" value="GS_CATALYTIC"/>
    <property type="match status" value="1"/>
</dbReference>
<dbReference type="SMART" id="SM01230">
    <property type="entry name" value="Gln-synt_C"/>
    <property type="match status" value="1"/>
</dbReference>
<dbReference type="GO" id="GO:0005524">
    <property type="term" value="F:ATP binding"/>
    <property type="evidence" value="ECO:0007669"/>
    <property type="project" value="UniProtKB-KW"/>
</dbReference>
<keyword evidence="7" id="KW-0067">ATP-binding</keyword>
<comment type="subcellular location">
    <subcellularLocation>
        <location evidence="1">Cytoplasm</location>
    </subcellularLocation>
</comment>
<dbReference type="PANTHER" id="PTHR20852:SF57">
    <property type="entry name" value="GLUTAMINE SYNTHETASE 2 CYTOPLASMIC"/>
    <property type="match status" value="1"/>
</dbReference>
<dbReference type="AlphaFoldDB" id="A0A6C0BVT1"/>
<protein>
    <recommendedName>
        <fullName evidence="3">glutamine synthetase</fullName>
        <ecNumber evidence="3">6.3.1.2</ecNumber>
    </recommendedName>
</protein>
<dbReference type="InterPro" id="IPR027303">
    <property type="entry name" value="Gln_synth_gly_rich_site"/>
</dbReference>
<keyword evidence="5" id="KW-0436">Ligase</keyword>
<dbReference type="Pfam" id="PF00120">
    <property type="entry name" value="Gln-synt_C"/>
    <property type="match status" value="1"/>
</dbReference>
<sequence length="352" mass="39850">MSFTYLVDYIWLGGNNEIRTKSRTLKLSSISLNLSHIPMWNYDGSSTGQSPSNGDTEVTLVPVYMKEGPYIRDKPYRRTIIVVCATYYSDGTPLPNNHYDFANEVFSQKKDEEPWFGLEQEYFIMDNRTRQPIGMHDHINTPQGQFYCGVGGINSYGRGIANQHYVDCLSYNLQISGINQEVAIGQWEFQIGPVTGIEAAHQMMIARFLLELGAERNCCYISYEPKPFLEWNGSGCHINFSTKTMREPGGLATILSSMTKLEENHSKHISVYGNGNEKRLTGKHETSSMHKFTWGVGTRNTSVRIGNETYKNGCGYFEDRRPAANIDPYITTAMIFETSVINEDQSQVVPTE</sequence>
<proteinExistence type="inferred from homology"/>
<comment type="similarity">
    <text evidence="2">Belongs to the glutamine synthetase family.</text>
</comment>
<dbReference type="PROSITE" id="PS00181">
    <property type="entry name" value="GLNA_ATP"/>
    <property type="match status" value="1"/>
</dbReference>
<dbReference type="GO" id="GO:0005737">
    <property type="term" value="C:cytoplasm"/>
    <property type="evidence" value="ECO:0007669"/>
    <property type="project" value="UniProtKB-SubCell"/>
</dbReference>
<dbReference type="InterPro" id="IPR036651">
    <property type="entry name" value="Gln_synt_N_sf"/>
</dbReference>
<evidence type="ECO:0000256" key="8">
    <source>
        <dbReference type="ARBA" id="ARBA00049436"/>
    </source>
</evidence>
<evidence type="ECO:0000256" key="6">
    <source>
        <dbReference type="ARBA" id="ARBA00022741"/>
    </source>
</evidence>
<evidence type="ECO:0000259" key="9">
    <source>
        <dbReference type="PROSITE" id="PS51986"/>
    </source>
</evidence>
<feature type="domain" description="GS catalytic" evidence="10">
    <location>
        <begin position="95"/>
        <end position="352"/>
    </location>
</feature>
<keyword evidence="4" id="KW-0963">Cytoplasm</keyword>
<keyword evidence="6" id="KW-0547">Nucleotide-binding</keyword>
<dbReference type="InterPro" id="IPR014746">
    <property type="entry name" value="Gln_synth/guanido_kin_cat_dom"/>
</dbReference>
<dbReference type="InterPro" id="IPR008146">
    <property type="entry name" value="Gln_synth_cat_dom"/>
</dbReference>
<dbReference type="PANTHER" id="PTHR20852">
    <property type="entry name" value="GLUTAMINE SYNTHETASE"/>
    <property type="match status" value="1"/>
</dbReference>
<accession>A0A6C0BVT1</accession>
<reference evidence="11" key="1">
    <citation type="journal article" date="2020" name="Nature">
        <title>Giant virus diversity and host interactions through global metagenomics.</title>
        <authorList>
            <person name="Schulz F."/>
            <person name="Roux S."/>
            <person name="Paez-Espino D."/>
            <person name="Jungbluth S."/>
            <person name="Walsh D.A."/>
            <person name="Denef V.J."/>
            <person name="McMahon K.D."/>
            <person name="Konstantinidis K.T."/>
            <person name="Eloe-Fadrosh E.A."/>
            <person name="Kyrpides N.C."/>
            <person name="Woyke T."/>
        </authorList>
    </citation>
    <scope>NUCLEOTIDE SEQUENCE</scope>
    <source>
        <strain evidence="11">GVMAG-M-3300018868-6</strain>
    </source>
</reference>
<dbReference type="Gene3D" id="3.10.20.70">
    <property type="entry name" value="Glutamine synthetase, N-terminal domain"/>
    <property type="match status" value="1"/>
</dbReference>
<name>A0A6C0BVT1_9ZZZZ</name>